<evidence type="ECO:0000313" key="2">
    <source>
        <dbReference type="Proteomes" id="UP000184164"/>
    </source>
</evidence>
<gene>
    <name evidence="1" type="ORF">SAMN05444274_105309</name>
</gene>
<dbReference type="AlphaFoldDB" id="A0A1M5BUY6"/>
<dbReference type="Proteomes" id="UP000184164">
    <property type="component" value="Unassembled WGS sequence"/>
</dbReference>
<dbReference type="EMBL" id="FQUM01000005">
    <property type="protein sequence ID" value="SHF46042.1"/>
    <property type="molecule type" value="Genomic_DNA"/>
</dbReference>
<protein>
    <submittedName>
        <fullName evidence="1">Uncharacterized protein</fullName>
    </submittedName>
</protein>
<evidence type="ECO:0000313" key="1">
    <source>
        <dbReference type="EMBL" id="SHF46042.1"/>
    </source>
</evidence>
<dbReference type="OrthoDB" id="1122958at2"/>
<organism evidence="1 2">
    <name type="scientific">Mariniphaga anaerophila</name>
    <dbReference type="NCBI Taxonomy" id="1484053"/>
    <lineage>
        <taxon>Bacteria</taxon>
        <taxon>Pseudomonadati</taxon>
        <taxon>Bacteroidota</taxon>
        <taxon>Bacteroidia</taxon>
        <taxon>Marinilabiliales</taxon>
        <taxon>Prolixibacteraceae</taxon>
        <taxon>Mariniphaga</taxon>
    </lineage>
</organism>
<name>A0A1M5BUY6_9BACT</name>
<proteinExistence type="predicted"/>
<dbReference type="RefSeq" id="WP_073002202.1">
    <property type="nucleotide sequence ID" value="NZ_FQUM01000005.1"/>
</dbReference>
<sequence length="61" mass="7381">MQKRENKDIEEATQRVKERMPLEKIRRIPKYRDITPEGYERLMKDAETVALLILKAFFSKK</sequence>
<dbReference type="STRING" id="1484053.SAMN05444274_105309"/>
<reference evidence="1 2" key="1">
    <citation type="submission" date="2016-11" db="EMBL/GenBank/DDBJ databases">
        <authorList>
            <person name="Jaros S."/>
            <person name="Januszkiewicz K."/>
            <person name="Wedrychowicz H."/>
        </authorList>
    </citation>
    <scope>NUCLEOTIDE SEQUENCE [LARGE SCALE GENOMIC DNA]</scope>
    <source>
        <strain evidence="1 2">DSM 26910</strain>
    </source>
</reference>
<keyword evidence="2" id="KW-1185">Reference proteome</keyword>
<accession>A0A1M5BUY6</accession>